<evidence type="ECO:0000313" key="2">
    <source>
        <dbReference type="EMBL" id="GMT33929.1"/>
    </source>
</evidence>
<evidence type="ECO:0000313" key="3">
    <source>
        <dbReference type="Proteomes" id="UP001432322"/>
    </source>
</evidence>
<dbReference type="SMART" id="SM00404">
    <property type="entry name" value="PTPc_motif"/>
    <property type="match status" value="1"/>
</dbReference>
<organism evidence="2 3">
    <name type="scientific">Pristionchus fissidentatus</name>
    <dbReference type="NCBI Taxonomy" id="1538716"/>
    <lineage>
        <taxon>Eukaryota</taxon>
        <taxon>Metazoa</taxon>
        <taxon>Ecdysozoa</taxon>
        <taxon>Nematoda</taxon>
        <taxon>Chromadorea</taxon>
        <taxon>Rhabditida</taxon>
        <taxon>Rhabditina</taxon>
        <taxon>Diplogasteromorpha</taxon>
        <taxon>Diplogasteroidea</taxon>
        <taxon>Neodiplogasteridae</taxon>
        <taxon>Pristionchus</taxon>
    </lineage>
</organism>
<feature type="non-terminal residue" evidence="2">
    <location>
        <position position="135"/>
    </location>
</feature>
<dbReference type="InterPro" id="IPR000242">
    <property type="entry name" value="PTP_cat"/>
</dbReference>
<dbReference type="InterPro" id="IPR029021">
    <property type="entry name" value="Prot-tyrosine_phosphatase-like"/>
</dbReference>
<reference evidence="2" key="1">
    <citation type="submission" date="2023-10" db="EMBL/GenBank/DDBJ databases">
        <title>Genome assembly of Pristionchus species.</title>
        <authorList>
            <person name="Yoshida K."/>
            <person name="Sommer R.J."/>
        </authorList>
    </citation>
    <scope>NUCLEOTIDE SEQUENCE</scope>
    <source>
        <strain evidence="2">RS5133</strain>
    </source>
</reference>
<dbReference type="PANTHER" id="PTHR23219:SF13">
    <property type="entry name" value="TYROSINE-PROTEIN PHOSPHATASE DOMAIN-CONTAINING PROTEIN"/>
    <property type="match status" value="1"/>
</dbReference>
<dbReference type="InterPro" id="IPR003595">
    <property type="entry name" value="Tyr_Pase_cat"/>
</dbReference>
<dbReference type="SUPFAM" id="SSF52799">
    <property type="entry name" value="(Phosphotyrosine protein) phosphatases II"/>
    <property type="match status" value="1"/>
</dbReference>
<dbReference type="EMBL" id="BTSY01000006">
    <property type="protein sequence ID" value="GMT33929.1"/>
    <property type="molecule type" value="Genomic_DNA"/>
</dbReference>
<sequence length="135" mass="15358">MFVSNKKATKSSRDSQAVLEVLPEGCSNSIIVRFAQAISWPDKVTNESEPRKCVLHFVRLLRDEKSTVMVVDKTGFIKSCTFVLVHSLVTLLNNKALKEVSDVLVKLRADRWGALQHEQHLLMVYQSLLDYITVR</sequence>
<dbReference type="GO" id="GO:0004725">
    <property type="term" value="F:protein tyrosine phosphatase activity"/>
    <property type="evidence" value="ECO:0007669"/>
    <property type="project" value="InterPro"/>
</dbReference>
<dbReference type="AlphaFoldDB" id="A0AAV5WTB1"/>
<keyword evidence="3" id="KW-1185">Reference proteome</keyword>
<dbReference type="PROSITE" id="PS50055">
    <property type="entry name" value="TYR_PHOSPHATASE_PTP"/>
    <property type="match status" value="1"/>
</dbReference>
<dbReference type="Proteomes" id="UP001432322">
    <property type="component" value="Unassembled WGS sequence"/>
</dbReference>
<dbReference type="Gene3D" id="3.90.190.10">
    <property type="entry name" value="Protein tyrosine phosphatase superfamily"/>
    <property type="match status" value="1"/>
</dbReference>
<protein>
    <recommendedName>
        <fullName evidence="1">Tyrosine-protein phosphatase domain-containing protein</fullName>
    </recommendedName>
</protein>
<accession>A0AAV5WTB1</accession>
<proteinExistence type="predicted"/>
<gene>
    <name evidence="2" type="ORF">PFISCL1PPCAC_25226</name>
</gene>
<dbReference type="Pfam" id="PF00102">
    <property type="entry name" value="Y_phosphatase"/>
    <property type="match status" value="1"/>
</dbReference>
<comment type="caution">
    <text evidence="2">The sequence shown here is derived from an EMBL/GenBank/DDBJ whole genome shotgun (WGS) entry which is preliminary data.</text>
</comment>
<dbReference type="PANTHER" id="PTHR23219">
    <property type="entry name" value="TYROSINE-PROTEIN PHOSPHATASE C15H7.3-RELATED"/>
    <property type="match status" value="1"/>
</dbReference>
<evidence type="ECO:0000259" key="1">
    <source>
        <dbReference type="PROSITE" id="PS50055"/>
    </source>
</evidence>
<name>A0AAV5WTB1_9BILA</name>
<feature type="domain" description="Tyrosine-protein phosphatase" evidence="1">
    <location>
        <begin position="32"/>
        <end position="131"/>
    </location>
</feature>